<protein>
    <recommendedName>
        <fullName evidence="3">Cytotoxin</fullName>
    </recommendedName>
</protein>
<dbReference type="AlphaFoldDB" id="A0A5K8A829"/>
<keyword evidence="2" id="KW-1185">Reference proteome</keyword>
<sequence length="95" mass="11322">MAGRIGTYRFSNTFKKQYKKLPQDIQNAFKEKLNLFLADSLHPSLRIKRIQGVQNRWEGSVTMKYRFTFHYDDEKTVVFRTIGTHDILIRDSHKT</sequence>
<evidence type="ECO:0000313" key="1">
    <source>
        <dbReference type="EMBL" id="BBO88568.1"/>
    </source>
</evidence>
<dbReference type="Gene3D" id="3.30.2310.20">
    <property type="entry name" value="RelE-like"/>
    <property type="match status" value="1"/>
</dbReference>
<proteinExistence type="predicted"/>
<gene>
    <name evidence="1" type="ORF">DSCOOX_17480</name>
</gene>
<evidence type="ECO:0000313" key="2">
    <source>
        <dbReference type="Proteomes" id="UP000422108"/>
    </source>
</evidence>
<dbReference type="Proteomes" id="UP000422108">
    <property type="component" value="Chromosome"/>
</dbReference>
<dbReference type="InterPro" id="IPR035093">
    <property type="entry name" value="RelE/ParE_toxin_dom_sf"/>
</dbReference>
<name>A0A5K8A829_9BACT</name>
<dbReference type="SUPFAM" id="SSF143011">
    <property type="entry name" value="RelE-like"/>
    <property type="match status" value="1"/>
</dbReference>
<evidence type="ECO:0008006" key="3">
    <source>
        <dbReference type="Google" id="ProtNLM"/>
    </source>
</evidence>
<reference evidence="1 2" key="1">
    <citation type="submission" date="2019-11" db="EMBL/GenBank/DDBJ databases">
        <title>Comparative genomics of hydrocarbon-degrading Desulfosarcina strains.</title>
        <authorList>
            <person name="Watanabe M."/>
            <person name="Kojima H."/>
            <person name="Fukui M."/>
        </authorList>
    </citation>
    <scope>NUCLEOTIDE SEQUENCE [LARGE SCALE GENOMIC DNA]</scope>
    <source>
        <strain evidence="2">oXyS1</strain>
    </source>
</reference>
<organism evidence="1 2">
    <name type="scientific">Desulfosarcina ovata subsp. ovata</name>
    <dbReference type="NCBI Taxonomy" id="2752305"/>
    <lineage>
        <taxon>Bacteria</taxon>
        <taxon>Pseudomonadati</taxon>
        <taxon>Thermodesulfobacteriota</taxon>
        <taxon>Desulfobacteria</taxon>
        <taxon>Desulfobacterales</taxon>
        <taxon>Desulfosarcinaceae</taxon>
        <taxon>Desulfosarcina</taxon>
    </lineage>
</organism>
<dbReference type="EMBL" id="AP021879">
    <property type="protein sequence ID" value="BBO88568.1"/>
    <property type="molecule type" value="Genomic_DNA"/>
</dbReference>
<accession>A0A5K8A829</accession>